<sequence length="547" mass="57794">MARYRSPFHSRSNTFALEPRLLFDGAAADAAADQAKQMDDHHAEQPAQQDTQPAIDQSSTPASAQVATVLLVIDARVADHQSLLADLPANVMVRVIDNDESGLEAIGAALAEQNDVEAVHILSHGTPGAFSLGSDQVNDSTLASHTAQLQGWADHLSADADILLYGCDIGAGDAGEALITQLAVLTGTDIAASTDATGAADKGGDWELEARTASIEAGMPFSAAALAGYGELLADAAPTVAFANLPSGNDHLLGTDFTFNLEFRNTGSAAGYGPYIDLYLPRGADGNTADPAQRDGITIASSGAITYLEQAVNYQVITLDGSNTQDHPYARLADGSAAKLTGQQYDQVVVIELPFGSYTTGQPAASLSVTAHISDLADVGTALALKARAGFRYGDTALASDDPSAIGAAINASVTPVVVEQTYVYNGPEGETATGPNFPRSFTTTITVAPGHRGTGADADRLRRGGRAARQRGVQERHRRRDPGRRAQHHGARRGRHAHPALFHPGRRHPHRHGRILDSGRPRGRQRRAQPRQWRGEHRAVPGQQQR</sequence>
<gene>
    <name evidence="3" type="ORF">FHR87_000622</name>
</gene>
<dbReference type="RefSeq" id="WP_183165250.1">
    <property type="nucleotide sequence ID" value="NZ_JACHXI010000002.1"/>
</dbReference>
<feature type="compositionally biased region" description="Polar residues" evidence="1">
    <location>
        <begin position="46"/>
        <end position="60"/>
    </location>
</feature>
<name>A0A839SZV7_AZOMA</name>
<protein>
    <recommendedName>
        <fullName evidence="2">DUF4347 domain-containing protein</fullName>
    </recommendedName>
</protein>
<evidence type="ECO:0000313" key="3">
    <source>
        <dbReference type="EMBL" id="MBB3102249.1"/>
    </source>
</evidence>
<evidence type="ECO:0000313" key="4">
    <source>
        <dbReference type="Proteomes" id="UP000549250"/>
    </source>
</evidence>
<evidence type="ECO:0000256" key="1">
    <source>
        <dbReference type="SAM" id="MobiDB-lite"/>
    </source>
</evidence>
<dbReference type="InterPro" id="IPR053786">
    <property type="entry name" value="LEPRxLL_CS"/>
</dbReference>
<feature type="compositionally biased region" description="Basic residues" evidence="1">
    <location>
        <begin position="477"/>
        <end position="514"/>
    </location>
</feature>
<dbReference type="NCBIfam" id="NF012209">
    <property type="entry name" value="LEPR-8K"/>
    <property type="match status" value="1"/>
</dbReference>
<dbReference type="Proteomes" id="UP000549250">
    <property type="component" value="Unassembled WGS sequence"/>
</dbReference>
<dbReference type="EMBL" id="JACHXI010000002">
    <property type="protein sequence ID" value="MBB3102249.1"/>
    <property type="molecule type" value="Genomic_DNA"/>
</dbReference>
<dbReference type="Pfam" id="PF14252">
    <property type="entry name" value="DUF4347"/>
    <property type="match status" value="1"/>
</dbReference>
<proteinExistence type="predicted"/>
<feature type="region of interest" description="Disordered" evidence="1">
    <location>
        <begin position="445"/>
        <end position="547"/>
    </location>
</feature>
<keyword evidence="4" id="KW-1185">Reference proteome</keyword>
<comment type="caution">
    <text evidence="3">The sequence shown here is derived from an EMBL/GenBank/DDBJ whole genome shotgun (WGS) entry which is preliminary data.</text>
</comment>
<organism evidence="3 4">
    <name type="scientific">Azomonas macrocytogenes</name>
    <name type="common">Azotobacter macrocytogenes</name>
    <dbReference type="NCBI Taxonomy" id="69962"/>
    <lineage>
        <taxon>Bacteria</taxon>
        <taxon>Pseudomonadati</taxon>
        <taxon>Pseudomonadota</taxon>
        <taxon>Gammaproteobacteria</taxon>
        <taxon>Pseudomonadales</taxon>
        <taxon>Pseudomonadaceae</taxon>
        <taxon>Azomonas</taxon>
    </lineage>
</organism>
<feature type="region of interest" description="Disordered" evidence="1">
    <location>
        <begin position="28"/>
        <end position="60"/>
    </location>
</feature>
<feature type="domain" description="DUF4347" evidence="2">
    <location>
        <begin position="70"/>
        <end position="233"/>
    </location>
</feature>
<evidence type="ECO:0000259" key="2">
    <source>
        <dbReference type="Pfam" id="PF14252"/>
    </source>
</evidence>
<dbReference type="AlphaFoldDB" id="A0A839SZV7"/>
<dbReference type="InterPro" id="IPR025592">
    <property type="entry name" value="DUF4347"/>
</dbReference>
<accession>A0A839SZV7</accession>
<reference evidence="3 4" key="1">
    <citation type="submission" date="2020-08" db="EMBL/GenBank/DDBJ databases">
        <title>Genomic Encyclopedia of Type Strains, Phase III (KMG-III): the genomes of soil and plant-associated and newly described type strains.</title>
        <authorList>
            <person name="Whitman W."/>
        </authorList>
    </citation>
    <scope>NUCLEOTIDE SEQUENCE [LARGE SCALE GENOMIC DNA]</scope>
    <source>
        <strain evidence="3 4">CECT 4462</strain>
    </source>
</reference>